<gene>
    <name evidence="1" type="ORF">I4F81_002642</name>
</gene>
<accession>A0ACC3BQQ2</accession>
<sequence>MQRAVCGALVNRGLEPVLRGLFGRSPPEEVHQRIHDGLTARWREFYRGEVWPLRGVYGVLAGFPAGVAQGVGGKMIPTVVTNWLTDAGAIACSCVRRVAFSARHGQAPVDETCQHAKTFRGATSYLAARLGVSLAAFRRVIPGLFGDEDGAGGGNKTGDEAFSYWDSEGIVEAFRSGQTVVAVVLSGTGSCKGPAPVPCSRQTSTCDFCDTAAGFSCIHAVRARSVRRGEPPAKSAAHDAAGTADDDGGAVVDDSRSTLPLPVYNCPSSVRADANICANMREGEIVVVRAPRSCPTCGSARKAECKIDDGEVMCSEGYACLQLESFFCDSKDCERWVFPDGRAEGLVILSCTTAATALIMRDMASEMVSSESPFKACFKHWANKFMDRRDSGVYPKMRPVTMRCRKTITSLFFFTLELMTKESPLWAFRCDKCQDKDGRFRVVTADGIWLGYLKRLASARYTSPAEVCNSVRDGVRAASIHPSEWVRRFLRMALKQPLKQLFIKAVQLNSAKRALAFLCPSALPHVLETELPDDRREQLVRLRALLGRLWDLDLATVSLLNEIVLCTTKLFSARRTLSESAISTHLLTIQLLNAWKLQLQQGGIGGAVPGGVASGALIGGGAGEVEGGGPLGEVEAGGDGDGSSGAEDGGDDVGEGEGAAPDPPPLLVPAAAPRGRAAEGNAARRPAAAARTHHMDRTTNEPPDPRCLRPTIKTLGVSVYWDLISFAIAVTFDPIVNAFKPRHVAALSKLSDIWRSADGLSRMQDLKRRVSFAPDVQPPHDDQPPPDAPNVQLHANEAPPAPPVRREDAQQWPADADVVPPQPPMDAPLVGPDDVEPPVSGAEDGVDRHAEDDVMLAGGSDAMAPAKAPDVVPASAPDAVAPTSAREAVSSLRTPDVGALDVATDALALADSSDAVVHPGASVVPPTIAPPTDAPDAVAHAAALDSVALSDAPEVVPLVRTLNAVPPAGTPDVGPPAGEPDAVPPACTPDPVPPAGAPEAEQPKVMPTAAAPGGAPDAVLPAVAPESVPPTVARPDAGPGGTPDAVAPAGAPGTGPVAGAPNAVAPAGAPGTGPAAGAPNAVPPAIAPAAVPPKFATPAEASGGAANAAPPAGAPDAVPPKAAQPAAAPGGTPDVVAPAGAPEAGLPAVELHAGVPVAAPGALAPAAAPNAFAPAGPPDGGAPGGAPDMAPPADAAGEPGNAVEIAAVDLTNVVQLLKESRLLYSFLVATCGLEATFSALATCAGDVLLSVRKTIEDYHGPRDGTDGTATEYMNRWGDHSLSPAKLRARFVAAYPYASNDPVVTGAWLPRLVMCRPAAFSPGEEAELGTCSKNYQVVHKFFSPGTFTICCACDHPKMLGFVVLDKREGPPALLNALLSHFALLPHYVLVSDLFHIVNHLCSDALHPRSYEALDKANTVAHEQRNAPINLLRRTLRSAGQQEYMGFLKMENIVYNVMACAKASCVYPLPEN</sequence>
<keyword evidence="2" id="KW-1185">Reference proteome</keyword>
<organism evidence="1 2">
    <name type="scientific">Pyropia yezoensis</name>
    <name type="common">Susabi-nori</name>
    <name type="synonym">Porphyra yezoensis</name>
    <dbReference type="NCBI Taxonomy" id="2788"/>
    <lineage>
        <taxon>Eukaryota</taxon>
        <taxon>Rhodophyta</taxon>
        <taxon>Bangiophyceae</taxon>
        <taxon>Bangiales</taxon>
        <taxon>Bangiaceae</taxon>
        <taxon>Pyropia</taxon>
    </lineage>
</organism>
<comment type="caution">
    <text evidence="1">The sequence shown here is derived from an EMBL/GenBank/DDBJ whole genome shotgun (WGS) entry which is preliminary data.</text>
</comment>
<evidence type="ECO:0000313" key="2">
    <source>
        <dbReference type="Proteomes" id="UP000798662"/>
    </source>
</evidence>
<evidence type="ECO:0000313" key="1">
    <source>
        <dbReference type="EMBL" id="KAK1860051.1"/>
    </source>
</evidence>
<name>A0ACC3BQQ2_PYRYE</name>
<dbReference type="EMBL" id="CM020618">
    <property type="protein sequence ID" value="KAK1860051.1"/>
    <property type="molecule type" value="Genomic_DNA"/>
</dbReference>
<proteinExistence type="predicted"/>
<protein>
    <submittedName>
        <fullName evidence="1">Uncharacterized protein</fullName>
    </submittedName>
</protein>
<reference evidence="1" key="1">
    <citation type="submission" date="2019-11" db="EMBL/GenBank/DDBJ databases">
        <title>Nori genome reveals adaptations in red seaweeds to the harsh intertidal environment.</title>
        <authorList>
            <person name="Wang D."/>
            <person name="Mao Y."/>
        </authorList>
    </citation>
    <scope>NUCLEOTIDE SEQUENCE</scope>
    <source>
        <tissue evidence="1">Gametophyte</tissue>
    </source>
</reference>
<dbReference type="Proteomes" id="UP000798662">
    <property type="component" value="Chromosome 1"/>
</dbReference>